<feature type="compositionally biased region" description="Acidic residues" evidence="2">
    <location>
        <begin position="452"/>
        <end position="466"/>
    </location>
</feature>
<evidence type="ECO:0000256" key="3">
    <source>
        <dbReference type="SAM" id="Phobius"/>
    </source>
</evidence>
<keyword evidence="3" id="KW-1133">Transmembrane helix</keyword>
<feature type="compositionally biased region" description="Basic and acidic residues" evidence="2">
    <location>
        <begin position="408"/>
        <end position="440"/>
    </location>
</feature>
<keyword evidence="3" id="KW-0472">Membrane</keyword>
<protein>
    <submittedName>
        <fullName evidence="5 6">Uncharacterized protein LOC107416748</fullName>
    </submittedName>
</protein>
<sequence length="466" mass="52244">MGLGGSHSHNKGNNNNNGGSRGRPYGVMLLLAFGAALLGVMILHKLRERRIFNLLLKDRDNELISIHLLLQKERDRVQEVNRKNEDMKANIYTLRNQKMEVDRRLIEMQSTIDSLKDEQRTMEVAIEEKQNEIKMLRLKESATTETENTQVTELIETLKQKDAEIEDLKKRLQNPVKMSSDDDPSNPSVNLTTVTGNTVGKEKTAEGDGKIIVTDQKSKNSQDQRIEYGTSMGEKQGQGKKSEDFKDDGSEENNIAASETISDGGGKDIEENGELGRLENAQGEGQEHVENSNGGMKLDRQENSNNNVWPMKRGKHGSFSNTKGRRWRLIAKNRRFENRNFKNNGVTGMRTRKFFEDDQGRLKGRTKAAPFRGGLTTGDDNRHVGVAEVVNSGAAKDQDATDGQQSRDINREATKKNEASEHLDNDFKEPGNHADDDKGDGNFSSKSGSTSEQDEEYKDEIDDTES</sequence>
<evidence type="ECO:0000313" key="6">
    <source>
        <dbReference type="RefSeq" id="XP_060672309.1"/>
    </source>
</evidence>
<name>A0A6P6G272_ZIZJJ</name>
<dbReference type="AlphaFoldDB" id="A0A6P6G272"/>
<accession>A0A6P6G272</accession>
<feature type="region of interest" description="Disordered" evidence="2">
    <location>
        <begin position="172"/>
        <end position="326"/>
    </location>
</feature>
<dbReference type="PANTHER" id="PTHR36143">
    <property type="entry name" value="OS08G0177500 PROTEIN"/>
    <property type="match status" value="1"/>
</dbReference>
<evidence type="ECO:0000313" key="5">
    <source>
        <dbReference type="RefSeq" id="XP_015880761.3"/>
    </source>
</evidence>
<keyword evidence="1" id="KW-0175">Coiled coil</keyword>
<dbReference type="KEGG" id="zju:107416748"/>
<proteinExistence type="predicted"/>
<feature type="compositionally biased region" description="Low complexity" evidence="2">
    <location>
        <begin position="185"/>
        <end position="199"/>
    </location>
</feature>
<feature type="region of interest" description="Disordered" evidence="2">
    <location>
        <begin position="352"/>
        <end position="466"/>
    </location>
</feature>
<dbReference type="PANTHER" id="PTHR36143:SF4">
    <property type="entry name" value="OS08G0177500 PROTEIN"/>
    <property type="match status" value="1"/>
</dbReference>
<dbReference type="RefSeq" id="XP_015880761.3">
    <property type="nucleotide sequence ID" value="XM_016025275.4"/>
</dbReference>
<feature type="compositionally biased region" description="Polar residues" evidence="2">
    <location>
        <begin position="442"/>
        <end position="451"/>
    </location>
</feature>
<reference evidence="5 6" key="1">
    <citation type="submission" date="2025-05" db="UniProtKB">
        <authorList>
            <consortium name="RefSeq"/>
        </authorList>
    </citation>
    <scope>IDENTIFICATION</scope>
    <source>
        <tissue evidence="5 6">Seedling</tissue>
    </source>
</reference>
<feature type="compositionally biased region" description="Basic and acidic residues" evidence="2">
    <location>
        <begin position="216"/>
        <end position="226"/>
    </location>
</feature>
<dbReference type="Proteomes" id="UP001652623">
    <property type="component" value="Chromosome 4"/>
</dbReference>
<feature type="coiled-coil region" evidence="1">
    <location>
        <begin position="70"/>
        <end position="171"/>
    </location>
</feature>
<evidence type="ECO:0000256" key="1">
    <source>
        <dbReference type="SAM" id="Coils"/>
    </source>
</evidence>
<feature type="compositionally biased region" description="Basic and acidic residues" evidence="2">
    <location>
        <begin position="265"/>
        <end position="277"/>
    </location>
</feature>
<organism evidence="5">
    <name type="scientific">Ziziphus jujuba</name>
    <name type="common">Chinese jujube</name>
    <name type="synonym">Ziziphus sativa</name>
    <dbReference type="NCBI Taxonomy" id="326968"/>
    <lineage>
        <taxon>Eukaryota</taxon>
        <taxon>Viridiplantae</taxon>
        <taxon>Streptophyta</taxon>
        <taxon>Embryophyta</taxon>
        <taxon>Tracheophyta</taxon>
        <taxon>Spermatophyta</taxon>
        <taxon>Magnoliopsida</taxon>
        <taxon>eudicotyledons</taxon>
        <taxon>Gunneridae</taxon>
        <taxon>Pentapetalae</taxon>
        <taxon>rosids</taxon>
        <taxon>fabids</taxon>
        <taxon>Rosales</taxon>
        <taxon>Rhamnaceae</taxon>
        <taxon>Paliureae</taxon>
        <taxon>Ziziphus</taxon>
    </lineage>
</organism>
<dbReference type="RefSeq" id="XP_060672309.1">
    <property type="nucleotide sequence ID" value="XM_060816326.1"/>
</dbReference>
<feature type="region of interest" description="Disordered" evidence="2">
    <location>
        <begin position="1"/>
        <end position="20"/>
    </location>
</feature>
<feature type="compositionally biased region" description="Polar residues" evidence="2">
    <location>
        <begin position="252"/>
        <end position="261"/>
    </location>
</feature>
<keyword evidence="4" id="KW-1185">Reference proteome</keyword>
<evidence type="ECO:0000313" key="4">
    <source>
        <dbReference type="Proteomes" id="UP001652623"/>
    </source>
</evidence>
<feature type="compositionally biased region" description="Basic and acidic residues" evidence="2">
    <location>
        <begin position="200"/>
        <end position="209"/>
    </location>
</feature>
<evidence type="ECO:0000256" key="2">
    <source>
        <dbReference type="SAM" id="MobiDB-lite"/>
    </source>
</evidence>
<feature type="compositionally biased region" description="Low complexity" evidence="2">
    <location>
        <begin position="11"/>
        <end position="20"/>
    </location>
</feature>
<dbReference type="GeneID" id="107416748"/>
<keyword evidence="3" id="KW-0812">Transmembrane</keyword>
<feature type="transmembrane region" description="Helical" evidence="3">
    <location>
        <begin position="25"/>
        <end position="43"/>
    </location>
</feature>
<gene>
    <name evidence="5 6" type="primary">LOC107416748</name>
</gene>